<proteinExistence type="predicted"/>
<name>A0AAV4A847_9GAST</name>
<evidence type="ECO:0008006" key="3">
    <source>
        <dbReference type="Google" id="ProtNLM"/>
    </source>
</evidence>
<accession>A0AAV4A847</accession>
<evidence type="ECO:0000313" key="1">
    <source>
        <dbReference type="EMBL" id="GFO07391.1"/>
    </source>
</evidence>
<dbReference type="AlphaFoldDB" id="A0AAV4A847"/>
<gene>
    <name evidence="1" type="ORF">PoB_003389600</name>
</gene>
<reference evidence="1 2" key="1">
    <citation type="journal article" date="2021" name="Elife">
        <title>Chloroplast acquisition without the gene transfer in kleptoplastic sea slugs, Plakobranchus ocellatus.</title>
        <authorList>
            <person name="Maeda T."/>
            <person name="Takahashi S."/>
            <person name="Yoshida T."/>
            <person name="Shimamura S."/>
            <person name="Takaki Y."/>
            <person name="Nagai Y."/>
            <person name="Toyoda A."/>
            <person name="Suzuki Y."/>
            <person name="Arimoto A."/>
            <person name="Ishii H."/>
            <person name="Satoh N."/>
            <person name="Nishiyama T."/>
            <person name="Hasebe M."/>
            <person name="Maruyama T."/>
            <person name="Minagawa J."/>
            <person name="Obokata J."/>
            <person name="Shigenobu S."/>
        </authorList>
    </citation>
    <scope>NUCLEOTIDE SEQUENCE [LARGE SCALE GENOMIC DNA]</scope>
</reference>
<protein>
    <recommendedName>
        <fullName evidence="3">BPTI/Kunitz inhibitor domain-containing protein</fullName>
    </recommendedName>
</protein>
<keyword evidence="2" id="KW-1185">Reference proteome</keyword>
<dbReference type="EMBL" id="BLXT01003865">
    <property type="protein sequence ID" value="GFO07391.1"/>
    <property type="molecule type" value="Genomic_DNA"/>
</dbReference>
<sequence>MSVRLSAYINVEGKEEIRQEPTQSNNNSLLAEAAITVRGCPLGTRCSLSLRSPRCVPSSVVGGIGVAVGDLDFYDHSLPGRQGFVGGTFHRTRQCYPLNPICHATHYDRFNDCKYTFSQRQHRCIKIYVTNACAYYNSRRRNLFNSRRSCQLACSSSGRRY</sequence>
<evidence type="ECO:0000313" key="2">
    <source>
        <dbReference type="Proteomes" id="UP000735302"/>
    </source>
</evidence>
<comment type="caution">
    <text evidence="1">The sequence shown here is derived from an EMBL/GenBank/DDBJ whole genome shotgun (WGS) entry which is preliminary data.</text>
</comment>
<dbReference type="Proteomes" id="UP000735302">
    <property type="component" value="Unassembled WGS sequence"/>
</dbReference>
<organism evidence="1 2">
    <name type="scientific">Plakobranchus ocellatus</name>
    <dbReference type="NCBI Taxonomy" id="259542"/>
    <lineage>
        <taxon>Eukaryota</taxon>
        <taxon>Metazoa</taxon>
        <taxon>Spiralia</taxon>
        <taxon>Lophotrochozoa</taxon>
        <taxon>Mollusca</taxon>
        <taxon>Gastropoda</taxon>
        <taxon>Heterobranchia</taxon>
        <taxon>Euthyneura</taxon>
        <taxon>Panpulmonata</taxon>
        <taxon>Sacoglossa</taxon>
        <taxon>Placobranchoidea</taxon>
        <taxon>Plakobranchidae</taxon>
        <taxon>Plakobranchus</taxon>
    </lineage>
</organism>